<sequence length="826" mass="90561">MYQKLQSTGVFMKGVIVTTLLFFVFSLAQADPLQANFSHSIDWSNPFKVNFRDLSTPSFVNLWTWEFGDGSVSTEMNPSHIYSFVGEYTVKLTVQKDGQTSTYSKTITVNTQVRAIISASTTSGPPPLTVDLSCAASTGLVTGHTWSISPGNGFTYVSGDATSINPTVQFNVTGQYTVTLVVTDGGTPSVATQTITVKSQPIVDFTWTAPVYVNTVVQFQDQTVFSCQTGIAWQWVFPLSSSASQNPQYTFTTTGDFDVSLRVLDGCNNVVTKTKRITVTNQPDDLVSSFTSSKISIRRGETVDFYDTSQPRAQIVGWGWNFELPPDYEGVPHSDLFYTSYRDKVSHQFNTTGVFKVRLEASKNLSNIGQVSYQIVEVKESPELGTEYSKLLSAMDPSAQFITGMTLSGDVHAVAIDNKAVNVYKRVGGTEMWKLTEQLNQPNSYAVKVKNNAMMVYVGPTNGGFLYYFDAVGNSANNAVSIQATTQNKYQLLANSGSIRFDFYGNQVVYLNAATDGVYLYLVSKGTTWSSSTTTKVKLTSEVGTDLVTGNVFIDERYIVAHANGKAYVISKVPGGNTWDFANKKTIIAPGAGGFFRDIAYANNTIIGCYIPFINCAKREWAVAVLYEVGPSGWQDNMAPTASLKLNIDPEVDDNTTICEVQSTIAPNALSISDKYAAVKVGIRNGSSPLAYKVYVFKKFYDFWVDSYQTYKIYYTSSNFSPIVSSSYLMDHYAPQSSPARINIYNFDTYCTLNPYTATNFTINNSQPDVVKGIITLGGGTSAIYDTGAKINYVGTSITLKSNLTVKSGSTVIFTAVPSCDDLYYR</sequence>
<evidence type="ECO:0000313" key="4">
    <source>
        <dbReference type="Proteomes" id="UP000184212"/>
    </source>
</evidence>
<feature type="chain" id="PRO_5012454737" evidence="1">
    <location>
        <begin position="31"/>
        <end position="826"/>
    </location>
</feature>
<dbReference type="Proteomes" id="UP000184212">
    <property type="component" value="Unassembled WGS sequence"/>
</dbReference>
<dbReference type="OrthoDB" id="1521709at2"/>
<gene>
    <name evidence="3" type="ORF">SAMN04488109_2328</name>
</gene>
<name>A0A1M5NGJ1_9BACT</name>
<dbReference type="InterPro" id="IPR035986">
    <property type="entry name" value="PKD_dom_sf"/>
</dbReference>
<dbReference type="SUPFAM" id="SSF63825">
    <property type="entry name" value="YWTD domain"/>
    <property type="match status" value="1"/>
</dbReference>
<dbReference type="InterPro" id="IPR000601">
    <property type="entry name" value="PKD_dom"/>
</dbReference>
<dbReference type="SUPFAM" id="SSF49299">
    <property type="entry name" value="PKD domain"/>
    <property type="match status" value="4"/>
</dbReference>
<dbReference type="Pfam" id="PF18911">
    <property type="entry name" value="PKD_4"/>
    <property type="match status" value="1"/>
</dbReference>
<feature type="domain" description="PKD" evidence="2">
    <location>
        <begin position="231"/>
        <end position="280"/>
    </location>
</feature>
<evidence type="ECO:0000313" key="3">
    <source>
        <dbReference type="EMBL" id="SHG88641.1"/>
    </source>
</evidence>
<dbReference type="InterPro" id="IPR013783">
    <property type="entry name" value="Ig-like_fold"/>
</dbReference>
<keyword evidence="1" id="KW-0732">Signal</keyword>
<dbReference type="SMART" id="SM00089">
    <property type="entry name" value="PKD"/>
    <property type="match status" value="4"/>
</dbReference>
<accession>A0A1M5NGJ1</accession>
<feature type="signal peptide" evidence="1">
    <location>
        <begin position="1"/>
        <end position="30"/>
    </location>
</feature>
<feature type="domain" description="PKD" evidence="2">
    <location>
        <begin position="63"/>
        <end position="116"/>
    </location>
</feature>
<protein>
    <submittedName>
        <fullName evidence="3">PKD repeat-containing protein</fullName>
    </submittedName>
</protein>
<dbReference type="Gene3D" id="2.60.40.10">
    <property type="entry name" value="Immunoglobulins"/>
    <property type="match status" value="4"/>
</dbReference>
<organism evidence="3 4">
    <name type="scientific">Chryseolinea serpens</name>
    <dbReference type="NCBI Taxonomy" id="947013"/>
    <lineage>
        <taxon>Bacteria</taxon>
        <taxon>Pseudomonadati</taxon>
        <taxon>Bacteroidota</taxon>
        <taxon>Cytophagia</taxon>
        <taxon>Cytophagales</taxon>
        <taxon>Fulvivirgaceae</taxon>
        <taxon>Chryseolinea</taxon>
    </lineage>
</organism>
<evidence type="ECO:0000256" key="1">
    <source>
        <dbReference type="SAM" id="SignalP"/>
    </source>
</evidence>
<feature type="domain" description="PKD" evidence="2">
    <location>
        <begin position="113"/>
        <end position="197"/>
    </location>
</feature>
<dbReference type="STRING" id="947013.SAMN04488109_2328"/>
<dbReference type="CDD" id="cd00146">
    <property type="entry name" value="PKD"/>
    <property type="match status" value="2"/>
</dbReference>
<dbReference type="AlphaFoldDB" id="A0A1M5NGJ1"/>
<dbReference type="InterPro" id="IPR022409">
    <property type="entry name" value="PKD/Chitinase_dom"/>
</dbReference>
<dbReference type="PROSITE" id="PS50093">
    <property type="entry name" value="PKD"/>
    <property type="match status" value="3"/>
</dbReference>
<dbReference type="EMBL" id="FQWQ01000001">
    <property type="protein sequence ID" value="SHG88641.1"/>
    <property type="molecule type" value="Genomic_DNA"/>
</dbReference>
<reference evidence="3 4" key="1">
    <citation type="submission" date="2016-11" db="EMBL/GenBank/DDBJ databases">
        <authorList>
            <person name="Jaros S."/>
            <person name="Januszkiewicz K."/>
            <person name="Wedrychowicz H."/>
        </authorList>
    </citation>
    <scope>NUCLEOTIDE SEQUENCE [LARGE SCALE GENOMIC DNA]</scope>
    <source>
        <strain evidence="3 4">DSM 24574</strain>
    </source>
</reference>
<proteinExistence type="predicted"/>
<keyword evidence="4" id="KW-1185">Reference proteome</keyword>
<dbReference type="RefSeq" id="WP_143164868.1">
    <property type="nucleotide sequence ID" value="NZ_FQWQ01000001.1"/>
</dbReference>
<evidence type="ECO:0000259" key="2">
    <source>
        <dbReference type="PROSITE" id="PS50093"/>
    </source>
</evidence>